<keyword evidence="6" id="KW-0902">Two-component regulatory system</keyword>
<dbReference type="CDD" id="cd17546">
    <property type="entry name" value="REC_hyHK_CKI1_RcsC-like"/>
    <property type="match status" value="1"/>
</dbReference>
<dbReference type="InterPro" id="IPR003594">
    <property type="entry name" value="HATPase_dom"/>
</dbReference>
<dbReference type="InterPro" id="IPR000700">
    <property type="entry name" value="PAS-assoc_C"/>
</dbReference>
<dbReference type="InterPro" id="IPR001789">
    <property type="entry name" value="Sig_transdc_resp-reg_receiver"/>
</dbReference>
<dbReference type="SUPFAM" id="SSF47384">
    <property type="entry name" value="Homodimeric domain of signal transducing histidine kinase"/>
    <property type="match status" value="1"/>
</dbReference>
<dbReference type="SUPFAM" id="SSF55874">
    <property type="entry name" value="ATPase domain of HSP90 chaperone/DNA topoisomerase II/histidine kinase"/>
    <property type="match status" value="1"/>
</dbReference>
<feature type="domain" description="Response regulatory" evidence="10">
    <location>
        <begin position="733"/>
        <end position="849"/>
    </location>
</feature>
<dbReference type="InterPro" id="IPR036097">
    <property type="entry name" value="HisK_dim/P_sf"/>
</dbReference>
<keyword evidence="3 8" id="KW-0597">Phosphoprotein</keyword>
<evidence type="ECO:0000256" key="7">
    <source>
        <dbReference type="PROSITE-ProRule" id="PRU00110"/>
    </source>
</evidence>
<dbReference type="PRINTS" id="PR00344">
    <property type="entry name" value="BCTRLSENSOR"/>
</dbReference>
<evidence type="ECO:0000256" key="3">
    <source>
        <dbReference type="ARBA" id="ARBA00022553"/>
    </source>
</evidence>
<evidence type="ECO:0000256" key="8">
    <source>
        <dbReference type="PROSITE-ProRule" id="PRU00169"/>
    </source>
</evidence>
<keyword evidence="15" id="KW-1185">Reference proteome</keyword>
<dbReference type="PROSITE" id="PS50112">
    <property type="entry name" value="PAS"/>
    <property type="match status" value="1"/>
</dbReference>
<evidence type="ECO:0000313" key="14">
    <source>
        <dbReference type="EMBL" id="MBM5571239.1"/>
    </source>
</evidence>
<dbReference type="Gene3D" id="3.30.565.10">
    <property type="entry name" value="Histidine kinase-like ATPase, C-terminal domain"/>
    <property type="match status" value="1"/>
</dbReference>
<comment type="caution">
    <text evidence="14">The sequence shown here is derived from an EMBL/GenBank/DDBJ whole genome shotgun (WGS) entry which is preliminary data.</text>
</comment>
<dbReference type="SMART" id="SM00448">
    <property type="entry name" value="REC"/>
    <property type="match status" value="1"/>
</dbReference>
<dbReference type="SUPFAM" id="SSF55785">
    <property type="entry name" value="PYP-like sensor domain (PAS domain)"/>
    <property type="match status" value="2"/>
</dbReference>
<organism evidence="14 15">
    <name type="scientific">Deefgea chitinilytica</name>
    <dbReference type="NCBI Taxonomy" id="570276"/>
    <lineage>
        <taxon>Bacteria</taxon>
        <taxon>Pseudomonadati</taxon>
        <taxon>Pseudomonadota</taxon>
        <taxon>Betaproteobacteria</taxon>
        <taxon>Neisseriales</taxon>
        <taxon>Chitinibacteraceae</taxon>
        <taxon>Deefgea</taxon>
    </lineage>
</organism>
<keyword evidence="5" id="KW-0418">Kinase</keyword>
<dbReference type="Pfam" id="PF01627">
    <property type="entry name" value="Hpt"/>
    <property type="match status" value="1"/>
</dbReference>
<dbReference type="InterPro" id="IPR004358">
    <property type="entry name" value="Sig_transdc_His_kin-like_C"/>
</dbReference>
<evidence type="ECO:0000313" key="15">
    <source>
        <dbReference type="Proteomes" id="UP001195660"/>
    </source>
</evidence>
<dbReference type="EC" id="2.7.13.3" evidence="2"/>
<dbReference type="PANTHER" id="PTHR45339">
    <property type="entry name" value="HYBRID SIGNAL TRANSDUCTION HISTIDINE KINASE J"/>
    <property type="match status" value="1"/>
</dbReference>
<dbReference type="Pfam" id="PF02518">
    <property type="entry name" value="HATPase_c"/>
    <property type="match status" value="1"/>
</dbReference>
<evidence type="ECO:0000259" key="11">
    <source>
        <dbReference type="PROSITE" id="PS50112"/>
    </source>
</evidence>
<accession>A0ABS2CAS0</accession>
<dbReference type="EMBL" id="WOFE01000002">
    <property type="protein sequence ID" value="MBM5571239.1"/>
    <property type="molecule type" value="Genomic_DNA"/>
</dbReference>
<dbReference type="Gene3D" id="3.40.50.2300">
    <property type="match status" value="1"/>
</dbReference>
<dbReference type="CDD" id="cd16922">
    <property type="entry name" value="HATPase_EvgS-ArcB-TorS-like"/>
    <property type="match status" value="1"/>
</dbReference>
<dbReference type="InterPro" id="IPR036641">
    <property type="entry name" value="HPT_dom_sf"/>
</dbReference>
<dbReference type="SUPFAM" id="SSF52172">
    <property type="entry name" value="CheY-like"/>
    <property type="match status" value="1"/>
</dbReference>
<dbReference type="CDD" id="cd00082">
    <property type="entry name" value="HisKA"/>
    <property type="match status" value="1"/>
</dbReference>
<protein>
    <recommendedName>
        <fullName evidence="2">histidine kinase</fullName>
        <ecNumber evidence="2">2.7.13.3</ecNumber>
    </recommendedName>
</protein>
<name>A0ABS2CAS0_9NEIS</name>
<dbReference type="InterPro" id="IPR000014">
    <property type="entry name" value="PAS"/>
</dbReference>
<dbReference type="InterPro" id="IPR011006">
    <property type="entry name" value="CheY-like_superfamily"/>
</dbReference>
<evidence type="ECO:0000259" key="13">
    <source>
        <dbReference type="PROSITE" id="PS50894"/>
    </source>
</evidence>
<evidence type="ECO:0000259" key="12">
    <source>
        <dbReference type="PROSITE" id="PS50113"/>
    </source>
</evidence>
<evidence type="ECO:0000256" key="2">
    <source>
        <dbReference type="ARBA" id="ARBA00012438"/>
    </source>
</evidence>
<dbReference type="Pfam" id="PF13426">
    <property type="entry name" value="PAS_9"/>
    <property type="match status" value="2"/>
</dbReference>
<dbReference type="Gene3D" id="3.30.450.20">
    <property type="entry name" value="PAS domain"/>
    <property type="match status" value="2"/>
</dbReference>
<dbReference type="Pfam" id="PF00512">
    <property type="entry name" value="HisKA"/>
    <property type="match status" value="1"/>
</dbReference>
<dbReference type="InterPro" id="IPR005467">
    <property type="entry name" value="His_kinase_dom"/>
</dbReference>
<dbReference type="InterPro" id="IPR003661">
    <property type="entry name" value="HisK_dim/P_dom"/>
</dbReference>
<dbReference type="Pfam" id="PF00072">
    <property type="entry name" value="Response_reg"/>
    <property type="match status" value="1"/>
</dbReference>
<comment type="catalytic activity">
    <reaction evidence="1">
        <text>ATP + protein L-histidine = ADP + protein N-phospho-L-histidine.</text>
        <dbReference type="EC" id="2.7.13.3"/>
    </reaction>
</comment>
<evidence type="ECO:0000256" key="5">
    <source>
        <dbReference type="ARBA" id="ARBA00022777"/>
    </source>
</evidence>
<dbReference type="PROSITE" id="PS50113">
    <property type="entry name" value="PAC"/>
    <property type="match status" value="1"/>
</dbReference>
<feature type="domain" description="HPt" evidence="13">
    <location>
        <begin position="893"/>
        <end position="985"/>
    </location>
</feature>
<feature type="domain" description="PAS" evidence="11">
    <location>
        <begin position="329"/>
        <end position="375"/>
    </location>
</feature>
<dbReference type="InterPro" id="IPR001610">
    <property type="entry name" value="PAC"/>
</dbReference>
<evidence type="ECO:0000259" key="9">
    <source>
        <dbReference type="PROSITE" id="PS50109"/>
    </source>
</evidence>
<dbReference type="InterPro" id="IPR035965">
    <property type="entry name" value="PAS-like_dom_sf"/>
</dbReference>
<dbReference type="Proteomes" id="UP001195660">
    <property type="component" value="Unassembled WGS sequence"/>
</dbReference>
<dbReference type="SMART" id="SM00086">
    <property type="entry name" value="PAC"/>
    <property type="match status" value="2"/>
</dbReference>
<dbReference type="PROSITE" id="PS50109">
    <property type="entry name" value="HIS_KIN"/>
    <property type="match status" value="1"/>
</dbReference>
<feature type="domain" description="Histidine kinase" evidence="9">
    <location>
        <begin position="490"/>
        <end position="710"/>
    </location>
</feature>
<evidence type="ECO:0000256" key="1">
    <source>
        <dbReference type="ARBA" id="ARBA00000085"/>
    </source>
</evidence>
<reference evidence="14 15" key="1">
    <citation type="submission" date="2019-11" db="EMBL/GenBank/DDBJ databases">
        <title>Novel Deefgea species.</title>
        <authorList>
            <person name="Han J.-H."/>
        </authorList>
    </citation>
    <scope>NUCLEOTIDE SEQUENCE [LARGE SCALE GENOMIC DNA]</scope>
    <source>
        <strain evidence="14 15">LMG 24817</strain>
    </source>
</reference>
<dbReference type="SMART" id="SM00388">
    <property type="entry name" value="HisKA"/>
    <property type="match status" value="1"/>
</dbReference>
<dbReference type="PROSITE" id="PS50894">
    <property type="entry name" value="HPT"/>
    <property type="match status" value="1"/>
</dbReference>
<proteinExistence type="predicted"/>
<dbReference type="InterPro" id="IPR029016">
    <property type="entry name" value="GAF-like_dom_sf"/>
</dbReference>
<dbReference type="RefSeq" id="WP_203570562.1">
    <property type="nucleotide sequence ID" value="NZ_WOFE01000002.1"/>
</dbReference>
<dbReference type="InterPro" id="IPR008207">
    <property type="entry name" value="Sig_transdc_His_kin_Hpt_dom"/>
</dbReference>
<dbReference type="SMART" id="SM00387">
    <property type="entry name" value="HATPase_c"/>
    <property type="match status" value="1"/>
</dbReference>
<dbReference type="SUPFAM" id="SSF55781">
    <property type="entry name" value="GAF domain-like"/>
    <property type="match status" value="1"/>
</dbReference>
<dbReference type="NCBIfam" id="TIGR00229">
    <property type="entry name" value="sensory_box"/>
    <property type="match status" value="2"/>
</dbReference>
<evidence type="ECO:0000259" key="10">
    <source>
        <dbReference type="PROSITE" id="PS50110"/>
    </source>
</evidence>
<dbReference type="Gene3D" id="1.20.120.160">
    <property type="entry name" value="HPT domain"/>
    <property type="match status" value="1"/>
</dbReference>
<dbReference type="Pfam" id="PF13185">
    <property type="entry name" value="GAF_2"/>
    <property type="match status" value="1"/>
</dbReference>
<sequence length="1066" mass="119454">MSIEQSLDNNQGFAQAINSLEANVLRLTFLNAALSQSNRAIIRSTRPEELFLKIARAVVHFGGMHSSWIGLVSDDGQSLNVAASYGEARDTFENVSLNHSCYETELINPSIHAFIEKYPIWSHELLTDPRASAIRSLAERLGWCSMAALPFRKNGRTVGVLTIYSTEKNAFDDDIRELLMAMVEDIGYALDNFESRRARQAAENETRIAKERYQLLFEHNPLPMIVHDLESQVVLDANASALNLYEYTLDEIRQKTVKDLAVPNSPVIEVKHLSSSSNLAIQSGPWRHIKKSNEEIQVNLNSRLILFSERNAGLLLIHDVTEQLKNEQQLRILSQAVEQSSESIVITDVNGSINYVNKAFEINSGYCYAEVLGQNPRVLNAGKTDAATFTELWSTLSQGRTWKGEFYNTKKDGTLYIESASITPIFQDDGIVSHYVAVKEDITEKKMQAEELAKYRDHLYELVEQRTSELRIAQQSAEAANKAKSAFLATMSHEIRTPLNAIIGLAHVLRAKQPNQEQDGFLQKIELSGKHLLFIINDILDFSKIEADRLILDKTNFSLESTINNLICMLDETARRKGLKLIVELESVSDWLSGDPARLHQVLLNFMSNAIKFTAQGEVKLRISEAQHDAEIVTLLFEIIDTGIGISPENIEKLFNPFEQVDSSITRRYGGTGLGLIISRRLVLMMGGETGVDSELGKGSRFWFTAKFSFSKVQPAVEEKGLTLINKIWKDIKILLAEDNEINSEVATQMLQDLGLQVDIARTGLEAIKMMAAYPYPLVLMDMQMPEMDGLQATRSLRKNPAWKDVPIIAMTANAFKEDRQACIDSGMNDFITKPVDPNLLLQVLTRWLPEPSTAPELFNKPESSSLLESLPECLQHNSDIDVRRSLSALHGDVDTYLRLLRRFIQSHRNEGQHIAHDLQTGKIESAIRRAHTMKGASATLGLLKLHSCAAELEQALQQNGSGIAVLIKKMAEHLLALSKLPLELKVTQLAIAKIPSAQMQEILIQLSDLLACDDTASDDLFQAYQVQLKLYFAEQAEQLKQSIESFDFPKAVAQVNQLRKQLEGD</sequence>
<dbReference type="CDD" id="cd00130">
    <property type="entry name" value="PAS"/>
    <property type="match status" value="1"/>
</dbReference>
<feature type="modified residue" description="Phosphohistidine" evidence="7">
    <location>
        <position position="932"/>
    </location>
</feature>
<dbReference type="SMART" id="SM00091">
    <property type="entry name" value="PAS"/>
    <property type="match status" value="2"/>
</dbReference>
<dbReference type="PROSITE" id="PS50110">
    <property type="entry name" value="RESPONSE_REGULATORY"/>
    <property type="match status" value="1"/>
</dbReference>
<feature type="modified residue" description="4-aspartylphosphate" evidence="8">
    <location>
        <position position="782"/>
    </location>
</feature>
<dbReference type="InterPro" id="IPR003018">
    <property type="entry name" value="GAF"/>
</dbReference>
<dbReference type="Gene3D" id="1.10.287.130">
    <property type="match status" value="1"/>
</dbReference>
<dbReference type="PANTHER" id="PTHR45339:SF5">
    <property type="entry name" value="HISTIDINE KINASE"/>
    <property type="match status" value="1"/>
</dbReference>
<evidence type="ECO:0000256" key="4">
    <source>
        <dbReference type="ARBA" id="ARBA00022679"/>
    </source>
</evidence>
<keyword evidence="4" id="KW-0808">Transferase</keyword>
<evidence type="ECO:0000256" key="6">
    <source>
        <dbReference type="ARBA" id="ARBA00023012"/>
    </source>
</evidence>
<dbReference type="SUPFAM" id="SSF47226">
    <property type="entry name" value="Histidine-containing phosphotransfer domain, HPT domain"/>
    <property type="match status" value="1"/>
</dbReference>
<dbReference type="CDD" id="cd00088">
    <property type="entry name" value="HPT"/>
    <property type="match status" value="1"/>
</dbReference>
<gene>
    <name evidence="14" type="ORF">GM173_06555</name>
</gene>
<dbReference type="Gene3D" id="3.30.450.40">
    <property type="match status" value="1"/>
</dbReference>
<dbReference type="InterPro" id="IPR036890">
    <property type="entry name" value="HATPase_C_sf"/>
</dbReference>
<feature type="domain" description="PAC" evidence="12">
    <location>
        <begin position="400"/>
        <end position="454"/>
    </location>
</feature>